<dbReference type="Proteomes" id="UP000079169">
    <property type="component" value="Unplaced"/>
</dbReference>
<dbReference type="KEGG" id="dci:103509224"/>
<dbReference type="PaxDb" id="121845-A0A1S3D140"/>
<dbReference type="RefSeq" id="XP_008472043.1">
    <property type="nucleotide sequence ID" value="XM_008473821.3"/>
</dbReference>
<organism evidence="1 2">
    <name type="scientific">Diaphorina citri</name>
    <name type="common">Asian citrus psyllid</name>
    <dbReference type="NCBI Taxonomy" id="121845"/>
    <lineage>
        <taxon>Eukaryota</taxon>
        <taxon>Metazoa</taxon>
        <taxon>Ecdysozoa</taxon>
        <taxon>Arthropoda</taxon>
        <taxon>Hexapoda</taxon>
        <taxon>Insecta</taxon>
        <taxon>Pterygota</taxon>
        <taxon>Neoptera</taxon>
        <taxon>Paraneoptera</taxon>
        <taxon>Hemiptera</taxon>
        <taxon>Sternorrhyncha</taxon>
        <taxon>Psylloidea</taxon>
        <taxon>Psyllidae</taxon>
        <taxon>Diaphorininae</taxon>
        <taxon>Diaphorina</taxon>
    </lineage>
</organism>
<evidence type="ECO:0000313" key="1">
    <source>
        <dbReference type="Proteomes" id="UP000079169"/>
    </source>
</evidence>
<accession>A0A1S3D140</accession>
<keyword evidence="1" id="KW-1185">Reference proteome</keyword>
<dbReference type="GeneID" id="103509224"/>
<gene>
    <name evidence="2" type="primary">LOC103509224</name>
</gene>
<dbReference type="STRING" id="121845.A0A1S3D140"/>
<proteinExistence type="predicted"/>
<name>A0A1S3D140_DIACI</name>
<protein>
    <submittedName>
        <fullName evidence="2">Uncharacterized protein LOC103509224</fullName>
    </submittedName>
</protein>
<reference evidence="2" key="1">
    <citation type="submission" date="2025-08" db="UniProtKB">
        <authorList>
            <consortium name="RefSeq"/>
        </authorList>
    </citation>
    <scope>IDENTIFICATION</scope>
</reference>
<evidence type="ECO:0000313" key="2">
    <source>
        <dbReference type="RefSeq" id="XP_008472043.1"/>
    </source>
</evidence>
<sequence length="100" mass="11113">MEEKQELIENLDGIPGTSIVKHIHVDVICQVVLEQVGDGGKQLKIEDIHRMRVAGTAILVKPPRAASAKLLRVENIGLDSLLNLLFLNQQSLLVFYPMDD</sequence>
<dbReference type="AlphaFoldDB" id="A0A1S3D140"/>